<dbReference type="Proteomes" id="UP000235965">
    <property type="component" value="Unassembled WGS sequence"/>
</dbReference>
<sequence length="52" mass="5872">MMGSVQKPSHASTLLILSRVCSDAHSAKRFIVPRTFLKNRYFPGSYAFRALN</sequence>
<dbReference type="InParanoid" id="A0A2J7PYD1"/>
<gene>
    <name evidence="1" type="ORF">B7P43_G02095</name>
</gene>
<comment type="caution">
    <text evidence="1">The sequence shown here is derived from an EMBL/GenBank/DDBJ whole genome shotgun (WGS) entry which is preliminary data.</text>
</comment>
<dbReference type="AlphaFoldDB" id="A0A2J7PYD1"/>
<organism evidence="1 2">
    <name type="scientific">Cryptotermes secundus</name>
    <dbReference type="NCBI Taxonomy" id="105785"/>
    <lineage>
        <taxon>Eukaryota</taxon>
        <taxon>Metazoa</taxon>
        <taxon>Ecdysozoa</taxon>
        <taxon>Arthropoda</taxon>
        <taxon>Hexapoda</taxon>
        <taxon>Insecta</taxon>
        <taxon>Pterygota</taxon>
        <taxon>Neoptera</taxon>
        <taxon>Polyneoptera</taxon>
        <taxon>Dictyoptera</taxon>
        <taxon>Blattodea</taxon>
        <taxon>Blattoidea</taxon>
        <taxon>Termitoidae</taxon>
        <taxon>Kalotermitidae</taxon>
        <taxon>Cryptotermitinae</taxon>
        <taxon>Cryptotermes</taxon>
    </lineage>
</organism>
<name>A0A2J7PYD1_9NEOP</name>
<evidence type="ECO:0000313" key="2">
    <source>
        <dbReference type="Proteomes" id="UP000235965"/>
    </source>
</evidence>
<reference evidence="1 2" key="1">
    <citation type="submission" date="2017-12" db="EMBL/GenBank/DDBJ databases">
        <title>Hemimetabolous genomes reveal molecular basis of termite eusociality.</title>
        <authorList>
            <person name="Harrison M.C."/>
            <person name="Jongepier E."/>
            <person name="Robertson H.M."/>
            <person name="Arning N."/>
            <person name="Bitard-Feildel T."/>
            <person name="Chao H."/>
            <person name="Childers C.P."/>
            <person name="Dinh H."/>
            <person name="Doddapaneni H."/>
            <person name="Dugan S."/>
            <person name="Gowin J."/>
            <person name="Greiner C."/>
            <person name="Han Y."/>
            <person name="Hu H."/>
            <person name="Hughes D.S.T."/>
            <person name="Huylmans A.-K."/>
            <person name="Kemena C."/>
            <person name="Kremer L.P.M."/>
            <person name="Lee S.L."/>
            <person name="Lopez-Ezquerra A."/>
            <person name="Mallet L."/>
            <person name="Monroy-Kuhn J.M."/>
            <person name="Moser A."/>
            <person name="Murali S.C."/>
            <person name="Muzny D.M."/>
            <person name="Otani S."/>
            <person name="Piulachs M.-D."/>
            <person name="Poelchau M."/>
            <person name="Qu J."/>
            <person name="Schaub F."/>
            <person name="Wada-Katsumata A."/>
            <person name="Worley K.C."/>
            <person name="Xie Q."/>
            <person name="Ylla G."/>
            <person name="Poulsen M."/>
            <person name="Gibbs R.A."/>
            <person name="Schal C."/>
            <person name="Richards S."/>
            <person name="Belles X."/>
            <person name="Korb J."/>
            <person name="Bornberg-Bauer E."/>
        </authorList>
    </citation>
    <scope>NUCLEOTIDE SEQUENCE [LARGE SCALE GENOMIC DNA]</scope>
    <source>
        <tissue evidence="1">Whole body</tissue>
    </source>
</reference>
<accession>A0A2J7PYD1</accession>
<proteinExistence type="predicted"/>
<keyword evidence="2" id="KW-1185">Reference proteome</keyword>
<evidence type="ECO:0000313" key="1">
    <source>
        <dbReference type="EMBL" id="PNF21341.1"/>
    </source>
</evidence>
<dbReference type="EMBL" id="NEVH01020850">
    <property type="protein sequence ID" value="PNF21341.1"/>
    <property type="molecule type" value="Genomic_DNA"/>
</dbReference>
<protein>
    <submittedName>
        <fullName evidence="1">Uncharacterized protein</fullName>
    </submittedName>
</protein>